<feature type="disulfide bond" evidence="8">
    <location>
        <begin position="26"/>
        <end position="149"/>
    </location>
</feature>
<evidence type="ECO:0000256" key="9">
    <source>
        <dbReference type="SAM" id="SignalP"/>
    </source>
</evidence>
<dbReference type="Gene3D" id="3.40.80.10">
    <property type="entry name" value="Peptidoglycan recognition protein-like"/>
    <property type="match status" value="1"/>
</dbReference>
<dbReference type="CDD" id="cd06583">
    <property type="entry name" value="PGRP"/>
    <property type="match status" value="1"/>
</dbReference>
<dbReference type="GO" id="GO:0008745">
    <property type="term" value="F:N-acetylmuramoyl-L-alanine amidase activity"/>
    <property type="evidence" value="ECO:0007669"/>
    <property type="project" value="InterPro"/>
</dbReference>
<feature type="domain" description="N-acetylmuramoyl-L-alanine amidase" evidence="10">
    <location>
        <begin position="37"/>
        <end position="175"/>
    </location>
</feature>
<dbReference type="SUPFAM" id="SSF55846">
    <property type="entry name" value="N-acetylmuramoyl-L-alanine amidase-like"/>
    <property type="match status" value="1"/>
</dbReference>
<evidence type="ECO:0000256" key="6">
    <source>
        <dbReference type="ARBA" id="ARBA00057187"/>
    </source>
</evidence>
<dbReference type="SMART" id="SM00644">
    <property type="entry name" value="Ami_2"/>
    <property type="match status" value="1"/>
</dbReference>
<evidence type="ECO:0000313" key="13">
    <source>
        <dbReference type="Proteomes" id="UP000410492"/>
    </source>
</evidence>
<dbReference type="SMART" id="SM00701">
    <property type="entry name" value="PGRP"/>
    <property type="match status" value="1"/>
</dbReference>
<dbReference type="InterPro" id="IPR015510">
    <property type="entry name" value="PGRP"/>
</dbReference>
<dbReference type="EMBL" id="CAACVG010002600">
    <property type="protein sequence ID" value="VEN36681.1"/>
    <property type="molecule type" value="Genomic_DNA"/>
</dbReference>
<dbReference type="InterPro" id="IPR002502">
    <property type="entry name" value="Amidase_domain"/>
</dbReference>
<evidence type="ECO:0000256" key="7">
    <source>
        <dbReference type="PIRNR" id="PIRNR037945"/>
    </source>
</evidence>
<keyword evidence="4 7" id="KW-0391">Immunity</keyword>
<sequence length="193" mass="21512">MHSRSVVAVILIAYSVMCEKSDDGACPIISRKEWGAVPPKSVKPLEQNPPLYIVVHHSASPICTSEDACKRSIRGVQRYHMENRGWEDIGYNFMIGGDGNIYEGRGWGVHGAHDPRHNANSLGVCLFGNFEETEPLDVQLEALKKFISCAASTNKVKVDYRLIGHKQSKPTLCPGKNLFKIIKTYPHFYDGPN</sequence>
<dbReference type="FunFam" id="3.40.80.10:FF:000001">
    <property type="entry name" value="Peptidoglycan recognition protein 1"/>
    <property type="match status" value="1"/>
</dbReference>
<evidence type="ECO:0000313" key="12">
    <source>
        <dbReference type="EMBL" id="VEN36681.1"/>
    </source>
</evidence>
<evidence type="ECO:0000256" key="2">
    <source>
        <dbReference type="ARBA" id="ARBA00022588"/>
    </source>
</evidence>
<evidence type="ECO:0000256" key="5">
    <source>
        <dbReference type="ARBA" id="ARBA00023157"/>
    </source>
</evidence>
<dbReference type="GO" id="GO:0045087">
    <property type="term" value="P:innate immune response"/>
    <property type="evidence" value="ECO:0007669"/>
    <property type="project" value="UniProtKB-KW"/>
</dbReference>
<dbReference type="GO" id="GO:0009253">
    <property type="term" value="P:peptidoglycan catabolic process"/>
    <property type="evidence" value="ECO:0007669"/>
    <property type="project" value="InterPro"/>
</dbReference>
<dbReference type="Pfam" id="PF01510">
    <property type="entry name" value="Amidase_2"/>
    <property type="match status" value="1"/>
</dbReference>
<gene>
    <name evidence="12" type="ORF">CALMAC_LOCUS2198</name>
</gene>
<dbReference type="GO" id="GO:0042834">
    <property type="term" value="F:peptidoglycan binding"/>
    <property type="evidence" value="ECO:0007669"/>
    <property type="project" value="InterPro"/>
</dbReference>
<feature type="domain" description="Peptidoglycan recognition protein family" evidence="11">
    <location>
        <begin position="26"/>
        <end position="169"/>
    </location>
</feature>
<reference evidence="12 13" key="1">
    <citation type="submission" date="2019-01" db="EMBL/GenBank/DDBJ databases">
        <authorList>
            <person name="Sayadi A."/>
        </authorList>
    </citation>
    <scope>NUCLEOTIDE SEQUENCE [LARGE SCALE GENOMIC DNA]</scope>
</reference>
<dbReference type="PIRSF" id="PIRSF037945">
    <property type="entry name" value="PGRPs"/>
    <property type="match status" value="1"/>
</dbReference>
<dbReference type="AlphaFoldDB" id="A0A653BM56"/>
<accession>A0A653BM56</accession>
<feature type="signal peptide" evidence="9">
    <location>
        <begin position="1"/>
        <end position="18"/>
    </location>
</feature>
<evidence type="ECO:0000256" key="8">
    <source>
        <dbReference type="PIRSR" id="PIRSR037945-1"/>
    </source>
</evidence>
<organism evidence="12 13">
    <name type="scientific">Callosobruchus maculatus</name>
    <name type="common">Southern cowpea weevil</name>
    <name type="synonym">Pulse bruchid</name>
    <dbReference type="NCBI Taxonomy" id="64391"/>
    <lineage>
        <taxon>Eukaryota</taxon>
        <taxon>Metazoa</taxon>
        <taxon>Ecdysozoa</taxon>
        <taxon>Arthropoda</taxon>
        <taxon>Hexapoda</taxon>
        <taxon>Insecta</taxon>
        <taxon>Pterygota</taxon>
        <taxon>Neoptera</taxon>
        <taxon>Endopterygota</taxon>
        <taxon>Coleoptera</taxon>
        <taxon>Polyphaga</taxon>
        <taxon>Cucujiformia</taxon>
        <taxon>Chrysomeloidea</taxon>
        <taxon>Chrysomelidae</taxon>
        <taxon>Bruchinae</taxon>
        <taxon>Bruchini</taxon>
        <taxon>Callosobruchus</taxon>
    </lineage>
</organism>
<evidence type="ECO:0000259" key="11">
    <source>
        <dbReference type="SMART" id="SM00701"/>
    </source>
</evidence>
<keyword evidence="13" id="KW-1185">Reference proteome</keyword>
<keyword evidence="5 8" id="KW-1015">Disulfide bond</keyword>
<evidence type="ECO:0000259" key="10">
    <source>
        <dbReference type="SMART" id="SM00644"/>
    </source>
</evidence>
<dbReference type="InterPro" id="IPR036505">
    <property type="entry name" value="Amidase/PGRP_sf"/>
</dbReference>
<keyword evidence="3 9" id="KW-0732">Signal</keyword>
<dbReference type="GO" id="GO:0008270">
    <property type="term" value="F:zinc ion binding"/>
    <property type="evidence" value="ECO:0007669"/>
    <property type="project" value="InterPro"/>
</dbReference>
<keyword evidence="2 7" id="KW-0399">Innate immunity</keyword>
<comment type="function">
    <text evidence="6">Peptidoglycan-recognition protein probably involved in innate immunity by binding to peptidoglycans (PGN) of bacteria and activating the prophenoloxidase (proPO) cascade immune response. Binds to 1,3-beta-D-glucan and PGN.</text>
</comment>
<dbReference type="InterPro" id="IPR017331">
    <property type="entry name" value="Peptidoglycan_recognition"/>
</dbReference>
<evidence type="ECO:0000256" key="3">
    <source>
        <dbReference type="ARBA" id="ARBA00022729"/>
    </source>
</evidence>
<protein>
    <recommendedName>
        <fullName evidence="7">Peptidoglycan-recognition protein</fullName>
    </recommendedName>
</protein>
<dbReference type="PANTHER" id="PTHR11022">
    <property type="entry name" value="PEPTIDOGLYCAN RECOGNITION PROTEIN"/>
    <property type="match status" value="1"/>
</dbReference>
<feature type="disulfide bond" evidence="8">
    <location>
        <begin position="63"/>
        <end position="69"/>
    </location>
</feature>
<evidence type="ECO:0000256" key="1">
    <source>
        <dbReference type="ARBA" id="ARBA00007553"/>
    </source>
</evidence>
<dbReference type="InterPro" id="IPR006619">
    <property type="entry name" value="PGRP_domain_met/bac"/>
</dbReference>
<feature type="chain" id="PRO_5024951115" description="Peptidoglycan-recognition protein" evidence="9">
    <location>
        <begin position="19"/>
        <end position="193"/>
    </location>
</feature>
<name>A0A653BM56_CALMS</name>
<proteinExistence type="inferred from homology"/>
<evidence type="ECO:0000256" key="4">
    <source>
        <dbReference type="ARBA" id="ARBA00022859"/>
    </source>
</evidence>
<dbReference type="Proteomes" id="UP000410492">
    <property type="component" value="Unassembled WGS sequence"/>
</dbReference>
<dbReference type="PANTHER" id="PTHR11022:SF75">
    <property type="entry name" value="PEPTIDOGLYCAN-RECOGNITION PROTEIN SB1-RELATED"/>
    <property type="match status" value="1"/>
</dbReference>
<comment type="similarity">
    <text evidence="1 7">Belongs to the N-acetylmuramoyl-L-alanine amidase 2 family.</text>
</comment>